<comment type="caution">
    <text evidence="1">The sequence shown here is derived from an EMBL/GenBank/DDBJ whole genome shotgun (WGS) entry which is preliminary data.</text>
</comment>
<organism evidence="1">
    <name type="scientific">marine sediment metagenome</name>
    <dbReference type="NCBI Taxonomy" id="412755"/>
    <lineage>
        <taxon>unclassified sequences</taxon>
        <taxon>metagenomes</taxon>
        <taxon>ecological metagenomes</taxon>
    </lineage>
</organism>
<accession>A0A0F9FS60</accession>
<name>A0A0F9FS60_9ZZZZ</name>
<proteinExistence type="predicted"/>
<sequence length="83" mass="9231">MKRGEKVMFLLSYGWTVGQRNPQLNTNYPGSYMAVEPFEDDELPTLDGGDGPWCIVGDDLDALINEAYEFLVSFIDPSPTPSV</sequence>
<reference evidence="1" key="1">
    <citation type="journal article" date="2015" name="Nature">
        <title>Complex archaea that bridge the gap between prokaryotes and eukaryotes.</title>
        <authorList>
            <person name="Spang A."/>
            <person name="Saw J.H."/>
            <person name="Jorgensen S.L."/>
            <person name="Zaremba-Niedzwiedzka K."/>
            <person name="Martijn J."/>
            <person name="Lind A.E."/>
            <person name="van Eijk R."/>
            <person name="Schleper C."/>
            <person name="Guy L."/>
            <person name="Ettema T.J."/>
        </authorList>
    </citation>
    <scope>NUCLEOTIDE SEQUENCE</scope>
</reference>
<protein>
    <submittedName>
        <fullName evidence="1">Uncharacterized protein</fullName>
    </submittedName>
</protein>
<dbReference type="AlphaFoldDB" id="A0A0F9FS60"/>
<evidence type="ECO:0000313" key="1">
    <source>
        <dbReference type="EMBL" id="KKL89013.1"/>
    </source>
</evidence>
<dbReference type="EMBL" id="LAZR01020400">
    <property type="protein sequence ID" value="KKL89013.1"/>
    <property type="molecule type" value="Genomic_DNA"/>
</dbReference>
<gene>
    <name evidence="1" type="ORF">LCGC14_1918870</name>
</gene>